<dbReference type="AlphaFoldDB" id="A0A815PVX8"/>
<accession>A0A815PVX8</accession>
<comment type="caution">
    <text evidence="1">The sequence shown here is derived from an EMBL/GenBank/DDBJ whole genome shotgun (WGS) entry which is preliminary data.</text>
</comment>
<gene>
    <name evidence="1" type="ORF">GPM918_LOCUS34828</name>
    <name evidence="2" type="ORF">SRO942_LOCUS35540</name>
</gene>
<evidence type="ECO:0000313" key="1">
    <source>
        <dbReference type="EMBL" id="CAF1453804.1"/>
    </source>
</evidence>
<dbReference type="Proteomes" id="UP000663829">
    <property type="component" value="Unassembled WGS sequence"/>
</dbReference>
<organism evidence="1 3">
    <name type="scientific">Didymodactylos carnosus</name>
    <dbReference type="NCBI Taxonomy" id="1234261"/>
    <lineage>
        <taxon>Eukaryota</taxon>
        <taxon>Metazoa</taxon>
        <taxon>Spiralia</taxon>
        <taxon>Gnathifera</taxon>
        <taxon>Rotifera</taxon>
        <taxon>Eurotatoria</taxon>
        <taxon>Bdelloidea</taxon>
        <taxon>Philodinida</taxon>
        <taxon>Philodinidae</taxon>
        <taxon>Didymodactylos</taxon>
    </lineage>
</organism>
<evidence type="ECO:0000313" key="2">
    <source>
        <dbReference type="EMBL" id="CAF4326350.1"/>
    </source>
</evidence>
<proteinExistence type="predicted"/>
<sequence length="104" mass="11425">MKKRFISWGTSLPIRAAPTERCYKSKADGNGMVIRRIVLASVCDELGGDNRCKKGTFQGQVIPVPGTNCCCNKERCNGVNPSSMVKYTTLATLAIITMLAKRFH</sequence>
<reference evidence="1" key="1">
    <citation type="submission" date="2021-02" db="EMBL/GenBank/DDBJ databases">
        <authorList>
            <person name="Nowell W R."/>
        </authorList>
    </citation>
    <scope>NUCLEOTIDE SEQUENCE</scope>
</reference>
<name>A0A815PVX8_9BILA</name>
<dbReference type="EMBL" id="CAJOBC010085079">
    <property type="protein sequence ID" value="CAF4326350.1"/>
    <property type="molecule type" value="Genomic_DNA"/>
</dbReference>
<evidence type="ECO:0000313" key="3">
    <source>
        <dbReference type="Proteomes" id="UP000663829"/>
    </source>
</evidence>
<dbReference type="Proteomes" id="UP000681722">
    <property type="component" value="Unassembled WGS sequence"/>
</dbReference>
<keyword evidence="3" id="KW-1185">Reference proteome</keyword>
<protein>
    <submittedName>
        <fullName evidence="1">Uncharacterized protein</fullName>
    </submittedName>
</protein>
<dbReference type="EMBL" id="CAJNOQ010019627">
    <property type="protein sequence ID" value="CAF1453804.1"/>
    <property type="molecule type" value="Genomic_DNA"/>
</dbReference>